<dbReference type="EMBL" id="FOTR01000005">
    <property type="protein sequence ID" value="SFL92959.1"/>
    <property type="molecule type" value="Genomic_DNA"/>
</dbReference>
<dbReference type="PANTHER" id="PTHR37310">
    <property type="entry name" value="CYTOPLASMIC PROTEIN-RELATED"/>
    <property type="match status" value="1"/>
</dbReference>
<dbReference type="InterPro" id="IPR005560">
    <property type="entry name" value="Csp_YhjQ"/>
</dbReference>
<dbReference type="InterPro" id="IPR044543">
    <property type="entry name" value="YHJQ-like"/>
</dbReference>
<gene>
    <name evidence="1" type="ORF">SAMN04487943_105134</name>
</gene>
<dbReference type="RefSeq" id="WP_091483700.1">
    <property type="nucleotide sequence ID" value="NZ_FOTR01000005.1"/>
</dbReference>
<dbReference type="CDD" id="cd08026">
    <property type="entry name" value="DUF326"/>
    <property type="match status" value="1"/>
</dbReference>
<accession>A0A1I4LPT2</accession>
<dbReference type="STRING" id="334253.SAMN04487943_105134"/>
<dbReference type="PANTHER" id="PTHR37310:SF1">
    <property type="entry name" value="CYTOPLASMIC PROTEIN"/>
    <property type="match status" value="1"/>
</dbReference>
<sequence length="108" mass="12334">MIDQKHQKLLDHLHICMTKCNHCFNACLKEENVDMMAECIRLDRECAEICSYLQAAITRNSPFIKQLAAVCAEICQTCGEECNKHHHNHCQSCADACFQCAKVCKEIM</sequence>
<dbReference type="Proteomes" id="UP000198565">
    <property type="component" value="Unassembled WGS sequence"/>
</dbReference>
<name>A0A1I4LPT2_9BACI</name>
<reference evidence="2" key="1">
    <citation type="submission" date="2016-10" db="EMBL/GenBank/DDBJ databases">
        <authorList>
            <person name="Varghese N."/>
            <person name="Submissions S."/>
        </authorList>
    </citation>
    <scope>NUCLEOTIDE SEQUENCE [LARGE SCALE GENOMIC DNA]</scope>
    <source>
        <strain evidence="2">CGMCC 1.4250</strain>
    </source>
</reference>
<dbReference type="Gene3D" id="1.20.1270.360">
    <property type="match status" value="1"/>
</dbReference>
<organism evidence="1 2">
    <name type="scientific">Gracilibacillus orientalis</name>
    <dbReference type="NCBI Taxonomy" id="334253"/>
    <lineage>
        <taxon>Bacteria</taxon>
        <taxon>Bacillati</taxon>
        <taxon>Bacillota</taxon>
        <taxon>Bacilli</taxon>
        <taxon>Bacillales</taxon>
        <taxon>Bacillaceae</taxon>
        <taxon>Gracilibacillus</taxon>
    </lineage>
</organism>
<dbReference type="Pfam" id="PF03860">
    <property type="entry name" value="Csp"/>
    <property type="match status" value="1"/>
</dbReference>
<evidence type="ECO:0000313" key="1">
    <source>
        <dbReference type="EMBL" id="SFL92959.1"/>
    </source>
</evidence>
<dbReference type="OrthoDB" id="5396211at2"/>
<dbReference type="AlphaFoldDB" id="A0A1I4LPT2"/>
<keyword evidence="2" id="KW-1185">Reference proteome</keyword>
<protein>
    <recommendedName>
        <fullName evidence="3">Four-helix bundle copper-binding protein</fullName>
    </recommendedName>
</protein>
<proteinExistence type="predicted"/>
<evidence type="ECO:0008006" key="3">
    <source>
        <dbReference type="Google" id="ProtNLM"/>
    </source>
</evidence>
<evidence type="ECO:0000313" key="2">
    <source>
        <dbReference type="Proteomes" id="UP000198565"/>
    </source>
</evidence>